<feature type="transmembrane region" description="Helical" evidence="1">
    <location>
        <begin position="42"/>
        <end position="60"/>
    </location>
</feature>
<name>A0A1B7MXN1_9AGAM</name>
<keyword evidence="1" id="KW-0812">Transmembrane</keyword>
<dbReference type="Proteomes" id="UP000092154">
    <property type="component" value="Unassembled WGS sequence"/>
</dbReference>
<reference evidence="2 3" key="1">
    <citation type="submission" date="2016-06" db="EMBL/GenBank/DDBJ databases">
        <title>Comparative genomics of the ectomycorrhizal sister species Rhizopogon vinicolor and Rhizopogon vesiculosus (Basidiomycota: Boletales) reveals a divergence of the mating type B locus.</title>
        <authorList>
            <consortium name="DOE Joint Genome Institute"/>
            <person name="Mujic A.B."/>
            <person name="Kuo A."/>
            <person name="Tritt A."/>
            <person name="Lipzen A."/>
            <person name="Chen C."/>
            <person name="Johnson J."/>
            <person name="Sharma A."/>
            <person name="Barry K."/>
            <person name="Grigoriev I.V."/>
            <person name="Spatafora J.W."/>
        </authorList>
    </citation>
    <scope>NUCLEOTIDE SEQUENCE [LARGE SCALE GENOMIC DNA]</scope>
    <source>
        <strain evidence="2 3">AM-OR11-026</strain>
    </source>
</reference>
<evidence type="ECO:0000313" key="2">
    <source>
        <dbReference type="EMBL" id="OAX37311.1"/>
    </source>
</evidence>
<dbReference type="EMBL" id="KV448360">
    <property type="protein sequence ID" value="OAX37311.1"/>
    <property type="molecule type" value="Genomic_DNA"/>
</dbReference>
<gene>
    <name evidence="2" type="ORF">K503DRAFT_240792</name>
</gene>
<proteinExistence type="predicted"/>
<keyword evidence="3" id="KW-1185">Reference proteome</keyword>
<accession>A0A1B7MXN1</accession>
<sequence length="105" mass="11833">MQPRIKQLAITCALALLAIYGNFIWAATSLSAAPFRCLRPKSSVLIWIMTYALTPISLHLRLWHKSLIGVTPLITYSTAQGLYKFKRYRWTVRLLLIAASTVTAP</sequence>
<dbReference type="AlphaFoldDB" id="A0A1B7MXN1"/>
<dbReference type="InParanoid" id="A0A1B7MXN1"/>
<evidence type="ECO:0000313" key="3">
    <source>
        <dbReference type="Proteomes" id="UP000092154"/>
    </source>
</evidence>
<protein>
    <submittedName>
        <fullName evidence="2">Uncharacterized protein</fullName>
    </submittedName>
</protein>
<keyword evidence="1" id="KW-1133">Transmembrane helix</keyword>
<organism evidence="2 3">
    <name type="scientific">Rhizopogon vinicolor AM-OR11-026</name>
    <dbReference type="NCBI Taxonomy" id="1314800"/>
    <lineage>
        <taxon>Eukaryota</taxon>
        <taxon>Fungi</taxon>
        <taxon>Dikarya</taxon>
        <taxon>Basidiomycota</taxon>
        <taxon>Agaricomycotina</taxon>
        <taxon>Agaricomycetes</taxon>
        <taxon>Agaricomycetidae</taxon>
        <taxon>Boletales</taxon>
        <taxon>Suillineae</taxon>
        <taxon>Rhizopogonaceae</taxon>
        <taxon>Rhizopogon</taxon>
    </lineage>
</organism>
<evidence type="ECO:0000256" key="1">
    <source>
        <dbReference type="SAM" id="Phobius"/>
    </source>
</evidence>
<keyword evidence="1" id="KW-0472">Membrane</keyword>